<evidence type="ECO:0000313" key="2">
    <source>
        <dbReference type="Proteomes" id="UP000308600"/>
    </source>
</evidence>
<protein>
    <submittedName>
        <fullName evidence="1">Uncharacterized protein</fullName>
    </submittedName>
</protein>
<name>A0ACD3B3J5_9AGAR</name>
<keyword evidence="2" id="KW-1185">Reference proteome</keyword>
<dbReference type="EMBL" id="ML208283">
    <property type="protein sequence ID" value="TFK72670.1"/>
    <property type="molecule type" value="Genomic_DNA"/>
</dbReference>
<accession>A0ACD3B3J5</accession>
<gene>
    <name evidence="1" type="ORF">BDN72DRAFT_304687</name>
</gene>
<reference evidence="1 2" key="1">
    <citation type="journal article" date="2019" name="Nat. Ecol. Evol.">
        <title>Megaphylogeny resolves global patterns of mushroom evolution.</title>
        <authorList>
            <person name="Varga T."/>
            <person name="Krizsan K."/>
            <person name="Foldi C."/>
            <person name="Dima B."/>
            <person name="Sanchez-Garcia M."/>
            <person name="Sanchez-Ramirez S."/>
            <person name="Szollosi G.J."/>
            <person name="Szarkandi J.G."/>
            <person name="Papp V."/>
            <person name="Albert L."/>
            <person name="Andreopoulos W."/>
            <person name="Angelini C."/>
            <person name="Antonin V."/>
            <person name="Barry K.W."/>
            <person name="Bougher N.L."/>
            <person name="Buchanan P."/>
            <person name="Buyck B."/>
            <person name="Bense V."/>
            <person name="Catcheside P."/>
            <person name="Chovatia M."/>
            <person name="Cooper J."/>
            <person name="Damon W."/>
            <person name="Desjardin D."/>
            <person name="Finy P."/>
            <person name="Geml J."/>
            <person name="Haridas S."/>
            <person name="Hughes K."/>
            <person name="Justo A."/>
            <person name="Karasinski D."/>
            <person name="Kautmanova I."/>
            <person name="Kiss B."/>
            <person name="Kocsube S."/>
            <person name="Kotiranta H."/>
            <person name="LaButti K.M."/>
            <person name="Lechner B.E."/>
            <person name="Liimatainen K."/>
            <person name="Lipzen A."/>
            <person name="Lukacs Z."/>
            <person name="Mihaltcheva S."/>
            <person name="Morgado L.N."/>
            <person name="Niskanen T."/>
            <person name="Noordeloos M.E."/>
            <person name="Ohm R.A."/>
            <person name="Ortiz-Santana B."/>
            <person name="Ovrebo C."/>
            <person name="Racz N."/>
            <person name="Riley R."/>
            <person name="Savchenko A."/>
            <person name="Shiryaev A."/>
            <person name="Soop K."/>
            <person name="Spirin V."/>
            <person name="Szebenyi C."/>
            <person name="Tomsovsky M."/>
            <person name="Tulloss R.E."/>
            <person name="Uehling J."/>
            <person name="Grigoriev I.V."/>
            <person name="Vagvolgyi C."/>
            <person name="Papp T."/>
            <person name="Martin F.M."/>
            <person name="Miettinen O."/>
            <person name="Hibbett D.S."/>
            <person name="Nagy L.G."/>
        </authorList>
    </citation>
    <scope>NUCLEOTIDE SEQUENCE [LARGE SCALE GENOMIC DNA]</scope>
    <source>
        <strain evidence="1 2">NL-1719</strain>
    </source>
</reference>
<proteinExistence type="predicted"/>
<evidence type="ECO:0000313" key="1">
    <source>
        <dbReference type="EMBL" id="TFK72670.1"/>
    </source>
</evidence>
<organism evidence="1 2">
    <name type="scientific">Pluteus cervinus</name>
    <dbReference type="NCBI Taxonomy" id="181527"/>
    <lineage>
        <taxon>Eukaryota</taxon>
        <taxon>Fungi</taxon>
        <taxon>Dikarya</taxon>
        <taxon>Basidiomycota</taxon>
        <taxon>Agaricomycotina</taxon>
        <taxon>Agaricomycetes</taxon>
        <taxon>Agaricomycetidae</taxon>
        <taxon>Agaricales</taxon>
        <taxon>Pluteineae</taxon>
        <taxon>Pluteaceae</taxon>
        <taxon>Pluteus</taxon>
    </lineage>
</organism>
<sequence>MRRRDIPNLDVGSIGYVGLNSAASKPFPLLFHLDILDRYTHTSMHVSVSQCFISTNDDIKLPPPLTRFFLPFISSIHPRLYPSRHGLFPPFPRSFRFSFIGSNTGHSPLTCIRLTFPHSNFKFPRKLLACQAVMRRIVFKPSFTTSMTQISDVVHLTPSSWVESRIRVISKIATSLFWACCSLPRPR</sequence>
<dbReference type="Proteomes" id="UP000308600">
    <property type="component" value="Unassembled WGS sequence"/>
</dbReference>